<name>A0A4P9YAS7_ROZAC</name>
<feature type="non-terminal residue" evidence="2">
    <location>
        <position position="136"/>
    </location>
</feature>
<evidence type="ECO:0000313" key="2">
    <source>
        <dbReference type="EMBL" id="RKP16337.1"/>
    </source>
</evidence>
<gene>
    <name evidence="2" type="ORF">ROZALSC1DRAFT_3010</name>
</gene>
<evidence type="ECO:0000313" key="3">
    <source>
        <dbReference type="Proteomes" id="UP000281549"/>
    </source>
</evidence>
<accession>A0A4P9YAS7</accession>
<protein>
    <recommendedName>
        <fullName evidence="4">Reverse transcriptase domain-containing protein</fullName>
    </recommendedName>
</protein>
<sequence>MQPVTIREPQATISDSPKKKAPGMTGLTNEIWKILPQLPLQIIVILFNITMTTGFLPNKVNTGKIILLPKINNWAGELDKLRPITLLETFRKLFTSIITKRLTSTLETHSILQGPNFGFRQNMSTFDSLSILTNTI</sequence>
<feature type="region of interest" description="Disordered" evidence="1">
    <location>
        <begin position="1"/>
        <end position="23"/>
    </location>
</feature>
<organism evidence="2 3">
    <name type="scientific">Rozella allomycis (strain CSF55)</name>
    <dbReference type="NCBI Taxonomy" id="988480"/>
    <lineage>
        <taxon>Eukaryota</taxon>
        <taxon>Fungi</taxon>
        <taxon>Fungi incertae sedis</taxon>
        <taxon>Cryptomycota</taxon>
        <taxon>Cryptomycota incertae sedis</taxon>
        <taxon>Rozella</taxon>
    </lineage>
</organism>
<evidence type="ECO:0008006" key="4">
    <source>
        <dbReference type="Google" id="ProtNLM"/>
    </source>
</evidence>
<dbReference type="EMBL" id="ML006659">
    <property type="protein sequence ID" value="RKP16337.1"/>
    <property type="molecule type" value="Genomic_DNA"/>
</dbReference>
<dbReference type="Proteomes" id="UP000281549">
    <property type="component" value="Unassembled WGS sequence"/>
</dbReference>
<reference evidence="3" key="1">
    <citation type="journal article" date="2018" name="Nat. Microbiol.">
        <title>Leveraging single-cell genomics to expand the fungal tree of life.</title>
        <authorList>
            <person name="Ahrendt S.R."/>
            <person name="Quandt C.A."/>
            <person name="Ciobanu D."/>
            <person name="Clum A."/>
            <person name="Salamov A."/>
            <person name="Andreopoulos B."/>
            <person name="Cheng J.F."/>
            <person name="Woyke T."/>
            <person name="Pelin A."/>
            <person name="Henrissat B."/>
            <person name="Reynolds N.K."/>
            <person name="Benny G.L."/>
            <person name="Smith M.E."/>
            <person name="James T.Y."/>
            <person name="Grigoriev I.V."/>
        </authorList>
    </citation>
    <scope>NUCLEOTIDE SEQUENCE [LARGE SCALE GENOMIC DNA]</scope>
    <source>
        <strain evidence="3">CSF55</strain>
    </source>
</reference>
<proteinExistence type="predicted"/>
<dbReference type="PANTHER" id="PTHR19446">
    <property type="entry name" value="REVERSE TRANSCRIPTASES"/>
    <property type="match status" value="1"/>
</dbReference>
<evidence type="ECO:0000256" key="1">
    <source>
        <dbReference type="SAM" id="MobiDB-lite"/>
    </source>
</evidence>
<dbReference type="AlphaFoldDB" id="A0A4P9YAS7"/>